<evidence type="ECO:0000313" key="2">
    <source>
        <dbReference type="Proteomes" id="UP000554342"/>
    </source>
</evidence>
<gene>
    <name evidence="1" type="ORF">FHR23_002378</name>
</gene>
<dbReference type="EMBL" id="JACIJI010000004">
    <property type="protein sequence ID" value="MBB5719437.1"/>
    <property type="molecule type" value="Genomic_DNA"/>
</dbReference>
<reference evidence="1 2" key="1">
    <citation type="submission" date="2020-08" db="EMBL/GenBank/DDBJ databases">
        <title>Genomic Encyclopedia of Type Strains, Phase IV (KMG-IV): sequencing the most valuable type-strain genomes for metagenomic binning, comparative biology and taxonomic classification.</title>
        <authorList>
            <person name="Goeker M."/>
        </authorList>
    </citation>
    <scope>NUCLEOTIDE SEQUENCE [LARGE SCALE GENOMIC DNA]</scope>
    <source>
        <strain evidence="1 2">DSM 27203</strain>
    </source>
</reference>
<evidence type="ECO:0000313" key="1">
    <source>
        <dbReference type="EMBL" id="MBB5719437.1"/>
    </source>
</evidence>
<organism evidence="1 2">
    <name type="scientific">Stakelama sediminis</name>
    <dbReference type="NCBI Taxonomy" id="463200"/>
    <lineage>
        <taxon>Bacteria</taxon>
        <taxon>Pseudomonadati</taxon>
        <taxon>Pseudomonadota</taxon>
        <taxon>Alphaproteobacteria</taxon>
        <taxon>Sphingomonadales</taxon>
        <taxon>Sphingomonadaceae</taxon>
        <taxon>Stakelama</taxon>
    </lineage>
</organism>
<dbReference type="AlphaFoldDB" id="A0A840Z0X9"/>
<dbReference type="RefSeq" id="WP_246359866.1">
    <property type="nucleotide sequence ID" value="NZ_BAABIF010000001.1"/>
</dbReference>
<accession>A0A840Z0X9</accession>
<proteinExistence type="predicted"/>
<name>A0A840Z0X9_9SPHN</name>
<protein>
    <submittedName>
        <fullName evidence="1">PAS domain-containing protein</fullName>
    </submittedName>
</protein>
<dbReference type="SUPFAM" id="SSF55785">
    <property type="entry name" value="PYP-like sensor domain (PAS domain)"/>
    <property type="match status" value="1"/>
</dbReference>
<keyword evidence="2" id="KW-1185">Reference proteome</keyword>
<dbReference type="InterPro" id="IPR035965">
    <property type="entry name" value="PAS-like_dom_sf"/>
</dbReference>
<comment type="caution">
    <text evidence="1">The sequence shown here is derived from an EMBL/GenBank/DDBJ whole genome shotgun (WGS) entry which is preliminary data.</text>
</comment>
<sequence length="129" mass="14617">MTESGVRLNAHHQAADSMPSGRVIGTWSCDLRDNRLVWSDAVYDLFGLERGSPIDRRDIVGLYRSGDRDIMEQLRAHAIRHRRGFTMDAEIETVRGQFRWMRLAAVAVCKAGKVVALQGLKQDVSVQHR</sequence>
<dbReference type="Gene3D" id="3.30.450.20">
    <property type="entry name" value="PAS domain"/>
    <property type="match status" value="1"/>
</dbReference>
<dbReference type="Proteomes" id="UP000554342">
    <property type="component" value="Unassembled WGS sequence"/>
</dbReference>